<dbReference type="PANTHER" id="PTHR11552">
    <property type="entry name" value="GLUCOSE-METHANOL-CHOLINE GMC OXIDOREDUCTASE"/>
    <property type="match status" value="1"/>
</dbReference>
<keyword evidence="7" id="KW-1185">Reference proteome</keyword>
<dbReference type="Gene3D" id="3.30.560.10">
    <property type="entry name" value="Glucose Oxidase, domain 3"/>
    <property type="match status" value="1"/>
</dbReference>
<dbReference type="PANTHER" id="PTHR11552:SF147">
    <property type="entry name" value="CHOLINE DEHYDROGENASE, MITOCHONDRIAL"/>
    <property type="match status" value="1"/>
</dbReference>
<evidence type="ECO:0000256" key="3">
    <source>
        <dbReference type="ARBA" id="ARBA00022630"/>
    </source>
</evidence>
<dbReference type="Pfam" id="PF05199">
    <property type="entry name" value="GMC_oxred_C"/>
    <property type="match status" value="1"/>
</dbReference>
<dbReference type="InterPro" id="IPR007867">
    <property type="entry name" value="GMC_OxRtase_C"/>
</dbReference>
<comment type="similarity">
    <text evidence="2">Belongs to the GMC oxidoreductase family.</text>
</comment>
<name>A0ABT1QT66_9GAMM</name>
<dbReference type="Pfam" id="PF00732">
    <property type="entry name" value="GMC_oxred_N"/>
    <property type="match status" value="1"/>
</dbReference>
<dbReference type="EMBL" id="JANFQO010000010">
    <property type="protein sequence ID" value="MCQ4165461.1"/>
    <property type="molecule type" value="Genomic_DNA"/>
</dbReference>
<sequence>MESSEYDYIIIGGGSAGCVLANRLSADPQTRVLLLESGPTYRDHLLGVPLASYLQVFRHAWNYSTVAQPGCNNREVSLPCGRVMGGGSSVNGMLYTRGEPHCYDGWAAQGNPGWSYREVLPYFRRSESYEAGATPFHGGDGTIHVSKVRFRSAYDDALLAGFQDLGLPYNPDLCGESQFGAGWLDVTQHKGWRCSASRFVSEVSSRKNLTVRVSAHVGRIELSQGRATGVRYQYEGKPQQARAAREVLLAAGAIASPKLLMLSGIGQANHLRSLGIEVEHHLPGVGENLQDHLRAPLYYRRKVDFAPVPQQLLGKGKHMLEFLATGSGLMSSPIIAAVIAFAKILPHGAGVDCQFTPTIWGTDIENRYLDCVNLQPCLVGTRSVGRLRLAGTDPLAAPRIDPGYLTHRDDVAVLLGAFKLARELARTSGLQALLGEEVKPGIQMTSDAELENYIRQTVETCFHPVGTCRMGQDDMAVVGPDLRVRGLDGLRVIDASIMPSIVNGNTNAPTLMIAEKGADLVLAG</sequence>
<dbReference type="Gene3D" id="3.50.50.60">
    <property type="entry name" value="FAD/NAD(P)-binding domain"/>
    <property type="match status" value="1"/>
</dbReference>
<dbReference type="RefSeq" id="WP_255914650.1">
    <property type="nucleotide sequence ID" value="NZ_JANFQO010000010.1"/>
</dbReference>
<dbReference type="InterPro" id="IPR036188">
    <property type="entry name" value="FAD/NAD-bd_sf"/>
</dbReference>
<protein>
    <submittedName>
        <fullName evidence="6">GMC family oxidoreductase N-terminal domain-containing protein</fullName>
    </submittedName>
</protein>
<dbReference type="InterPro" id="IPR012132">
    <property type="entry name" value="GMC_OxRdtase"/>
</dbReference>
<proteinExistence type="inferred from homology"/>
<comment type="caution">
    <text evidence="6">The sequence shown here is derived from an EMBL/GenBank/DDBJ whole genome shotgun (WGS) entry which is preliminary data.</text>
</comment>
<evidence type="ECO:0000256" key="1">
    <source>
        <dbReference type="ARBA" id="ARBA00001974"/>
    </source>
</evidence>
<evidence type="ECO:0000259" key="5">
    <source>
        <dbReference type="PROSITE" id="PS00624"/>
    </source>
</evidence>
<gene>
    <name evidence="6" type="ORF">NM961_12145</name>
</gene>
<dbReference type="SUPFAM" id="SSF54373">
    <property type="entry name" value="FAD-linked reductases, C-terminal domain"/>
    <property type="match status" value="1"/>
</dbReference>
<evidence type="ECO:0000256" key="2">
    <source>
        <dbReference type="ARBA" id="ARBA00010790"/>
    </source>
</evidence>
<evidence type="ECO:0000256" key="4">
    <source>
        <dbReference type="ARBA" id="ARBA00022827"/>
    </source>
</evidence>
<dbReference type="SUPFAM" id="SSF51905">
    <property type="entry name" value="FAD/NAD(P)-binding domain"/>
    <property type="match status" value="1"/>
</dbReference>
<keyword evidence="4" id="KW-0274">FAD</keyword>
<keyword evidence="3" id="KW-0285">Flavoprotein</keyword>
<evidence type="ECO:0000313" key="7">
    <source>
        <dbReference type="Proteomes" id="UP001165498"/>
    </source>
</evidence>
<dbReference type="PIRSF" id="PIRSF000137">
    <property type="entry name" value="Alcohol_oxidase"/>
    <property type="match status" value="1"/>
</dbReference>
<dbReference type="PROSITE" id="PS00624">
    <property type="entry name" value="GMC_OXRED_2"/>
    <property type="match status" value="1"/>
</dbReference>
<feature type="domain" description="Glucose-methanol-choline oxidoreductase N-terminal" evidence="5">
    <location>
        <begin position="252"/>
        <end position="266"/>
    </location>
</feature>
<comment type="cofactor">
    <cofactor evidence="1">
        <name>FAD</name>
        <dbReference type="ChEBI" id="CHEBI:57692"/>
    </cofactor>
</comment>
<dbReference type="Proteomes" id="UP001165498">
    <property type="component" value="Unassembled WGS sequence"/>
</dbReference>
<organism evidence="6 7">
    <name type="scientific">Tahibacter harae</name>
    <dbReference type="NCBI Taxonomy" id="2963937"/>
    <lineage>
        <taxon>Bacteria</taxon>
        <taxon>Pseudomonadati</taxon>
        <taxon>Pseudomonadota</taxon>
        <taxon>Gammaproteobacteria</taxon>
        <taxon>Lysobacterales</taxon>
        <taxon>Rhodanobacteraceae</taxon>
        <taxon>Tahibacter</taxon>
    </lineage>
</organism>
<evidence type="ECO:0000313" key="6">
    <source>
        <dbReference type="EMBL" id="MCQ4165461.1"/>
    </source>
</evidence>
<dbReference type="InterPro" id="IPR000172">
    <property type="entry name" value="GMC_OxRdtase_N"/>
</dbReference>
<reference evidence="6" key="1">
    <citation type="submission" date="2022-07" db="EMBL/GenBank/DDBJ databases">
        <title>Tahibacter sp., a new gammaproteobacterium isolated from the silt sample collected at pig farm.</title>
        <authorList>
            <person name="Chen H."/>
        </authorList>
    </citation>
    <scope>NUCLEOTIDE SEQUENCE</scope>
    <source>
        <strain evidence="6">P2K</strain>
    </source>
</reference>
<accession>A0ABT1QT66</accession>